<dbReference type="EMBL" id="JAWXVH010000002">
    <property type="protein sequence ID" value="MDX6185143.1"/>
    <property type="molecule type" value="Genomic_DNA"/>
</dbReference>
<proteinExistence type="predicted"/>
<gene>
    <name evidence="2" type="ORF">SGQ18_06620</name>
    <name evidence="3" type="ORF">SGQ44_05215</name>
</gene>
<evidence type="ECO:0000313" key="4">
    <source>
        <dbReference type="Proteomes" id="UP001270053"/>
    </source>
</evidence>
<name>A0AAJ2VWG0_9FLAO</name>
<accession>A0AAJ2VWG0</accession>
<keyword evidence="5" id="KW-1185">Reference proteome</keyword>
<sequence length="169" mass="18897">MKKILTLFAVVGLFAFSSCSDDTNNDGIDNDTISEVFERTITFSGANNYSALINLSPAIFTSDMVLVYRLTGVDNGRDVWKLVPETYYFPDGTLNFGYEYDFTINDVSINMFGNDLATVASGNRVNQIFRVVIIPAALTNKSAVKPDYSDYYAVIKKYNLDDTNIKRSK</sequence>
<dbReference type="EMBL" id="JAWXVG010000002">
    <property type="protein sequence ID" value="MDX6181823.1"/>
    <property type="molecule type" value="Genomic_DNA"/>
</dbReference>
<protein>
    <submittedName>
        <fullName evidence="3">Uncharacterized protein</fullName>
    </submittedName>
</protein>
<comment type="caution">
    <text evidence="3">The sequence shown here is derived from an EMBL/GenBank/DDBJ whole genome shotgun (WGS) entry which is preliminary data.</text>
</comment>
<dbReference type="Proteomes" id="UP001278738">
    <property type="component" value="Unassembled WGS sequence"/>
</dbReference>
<reference evidence="3 5" key="1">
    <citation type="submission" date="2023-11" db="EMBL/GenBank/DDBJ databases">
        <title>Unpublished Manusciprt.</title>
        <authorList>
            <person name="Saticioglu I.B."/>
            <person name="Ay H."/>
            <person name="Ajmi N."/>
            <person name="Altun S."/>
            <person name="Duman M."/>
        </authorList>
    </citation>
    <scope>NUCLEOTIDE SEQUENCE</scope>
    <source>
        <strain evidence="2 5">Fl-33</strain>
        <strain evidence="3">Fl-77</strain>
    </source>
</reference>
<dbReference type="AlphaFoldDB" id="A0AAJ2VWG0"/>
<organism evidence="3 4">
    <name type="scientific">Flavobacterium flavipigmentatum</name>
    <dbReference type="NCBI Taxonomy" id="2893884"/>
    <lineage>
        <taxon>Bacteria</taxon>
        <taxon>Pseudomonadati</taxon>
        <taxon>Bacteroidota</taxon>
        <taxon>Flavobacteriia</taxon>
        <taxon>Flavobacteriales</taxon>
        <taxon>Flavobacteriaceae</taxon>
        <taxon>Flavobacterium</taxon>
    </lineage>
</organism>
<keyword evidence="1" id="KW-0732">Signal</keyword>
<dbReference type="PROSITE" id="PS51257">
    <property type="entry name" value="PROKAR_LIPOPROTEIN"/>
    <property type="match status" value="1"/>
</dbReference>
<evidence type="ECO:0000313" key="5">
    <source>
        <dbReference type="Proteomes" id="UP001278738"/>
    </source>
</evidence>
<feature type="chain" id="PRO_5042496119" evidence="1">
    <location>
        <begin position="21"/>
        <end position="169"/>
    </location>
</feature>
<dbReference type="Proteomes" id="UP001270053">
    <property type="component" value="Unassembled WGS sequence"/>
</dbReference>
<feature type="signal peptide" evidence="1">
    <location>
        <begin position="1"/>
        <end position="20"/>
    </location>
</feature>
<evidence type="ECO:0000256" key="1">
    <source>
        <dbReference type="SAM" id="SignalP"/>
    </source>
</evidence>
<evidence type="ECO:0000313" key="3">
    <source>
        <dbReference type="EMBL" id="MDX6185143.1"/>
    </source>
</evidence>
<evidence type="ECO:0000313" key="2">
    <source>
        <dbReference type="EMBL" id="MDX6181823.1"/>
    </source>
</evidence>
<dbReference type="RefSeq" id="WP_229973487.1">
    <property type="nucleotide sequence ID" value="NZ_CP087133.1"/>
</dbReference>